<feature type="transmembrane region" description="Helical" evidence="1">
    <location>
        <begin position="86"/>
        <end position="108"/>
    </location>
</feature>
<name>A0AB33C424_LACGS</name>
<sequence>MVEEGERLWPISLCKNKGNWDRKMKYIKQFLLMIIEWIILIIILGFCRFFHGQSFNYIMLILFILVIDQINKIFRTHWIRKYRSNWFRVLIYLLRIIFLIVISIVISHLDLEKIYSVSIIYWIYFISIIIAIILTEPCFKLRLYVPDNDEEKQVLRPNFNKPIELYIFANRGKKYRYLGITPLEYIKERKVSLVKHIYDTSYCKKQVIDFCKVPFVSGKNRFYLNLPHIKKLFNTEKIGIIIEERTNKEKKTLYYYRLGKRNLDCINKHPIFFNMIAIPVLLANGLGAIVYGVCLYFHKYIKFLVNSSVLIKLTQKFGDVKYKVELTNKISMGFLIVYLVMIFWIFTLPFWNEKFDEFVKKLGIVITLFLDFAACIIILIFLEGRGLNDHFSFFCLIVWIIFNIIEVIILIYKWMLEDKNTGGIPRTQLIMTIIFGILSFIVGKLWR</sequence>
<feature type="transmembrane region" description="Helical" evidence="1">
    <location>
        <begin position="114"/>
        <end position="134"/>
    </location>
</feature>
<keyword evidence="1" id="KW-0472">Membrane</keyword>
<feature type="transmembrane region" description="Helical" evidence="1">
    <location>
        <begin position="271"/>
        <end position="298"/>
    </location>
</feature>
<proteinExistence type="predicted"/>
<gene>
    <name evidence="2" type="ORF">CCE30_08565</name>
</gene>
<keyword evidence="1" id="KW-1133">Transmembrane helix</keyword>
<feature type="transmembrane region" description="Helical" evidence="1">
    <location>
        <begin position="390"/>
        <end position="415"/>
    </location>
</feature>
<dbReference type="AlphaFoldDB" id="A0AB33C424"/>
<evidence type="ECO:0000313" key="2">
    <source>
        <dbReference type="EMBL" id="ART98945.1"/>
    </source>
</evidence>
<organism evidence="2 3">
    <name type="scientific">Lactobacillus gasseri</name>
    <dbReference type="NCBI Taxonomy" id="1596"/>
    <lineage>
        <taxon>Bacteria</taxon>
        <taxon>Bacillati</taxon>
        <taxon>Bacillota</taxon>
        <taxon>Bacilli</taxon>
        <taxon>Lactobacillales</taxon>
        <taxon>Lactobacillaceae</taxon>
        <taxon>Lactobacillus</taxon>
    </lineage>
</organism>
<feature type="transmembrane region" description="Helical" evidence="1">
    <location>
        <begin position="362"/>
        <end position="384"/>
    </location>
</feature>
<dbReference type="EMBL" id="CP021427">
    <property type="protein sequence ID" value="ART98945.1"/>
    <property type="molecule type" value="Genomic_DNA"/>
</dbReference>
<feature type="transmembrane region" description="Helical" evidence="1">
    <location>
        <begin position="30"/>
        <end position="51"/>
    </location>
</feature>
<accession>A0AB33C424</accession>
<evidence type="ECO:0000313" key="3">
    <source>
        <dbReference type="Proteomes" id="UP000195798"/>
    </source>
</evidence>
<feature type="transmembrane region" description="Helical" evidence="1">
    <location>
        <begin position="427"/>
        <end position="446"/>
    </location>
</feature>
<reference evidence="2 3" key="1">
    <citation type="submission" date="2017-05" db="EMBL/GenBank/DDBJ databases">
        <authorList>
            <person name="Oh N.-S."/>
        </authorList>
    </citation>
    <scope>NUCLEOTIDE SEQUENCE [LARGE SCALE GENOMIC DNA]</scope>
    <source>
        <strain evidence="2 3">4M13</strain>
    </source>
</reference>
<feature type="transmembrane region" description="Helical" evidence="1">
    <location>
        <begin position="330"/>
        <end position="350"/>
    </location>
</feature>
<evidence type="ECO:0000256" key="1">
    <source>
        <dbReference type="SAM" id="Phobius"/>
    </source>
</evidence>
<protein>
    <submittedName>
        <fullName evidence="2">Uncharacterized protein</fullName>
    </submittedName>
</protein>
<dbReference type="Proteomes" id="UP000195798">
    <property type="component" value="Chromosome"/>
</dbReference>
<dbReference type="RefSeq" id="WP_087261410.1">
    <property type="nucleotide sequence ID" value="NZ_CP021427.1"/>
</dbReference>
<keyword evidence="1" id="KW-0812">Transmembrane</keyword>